<feature type="compositionally biased region" description="Basic and acidic residues" evidence="1">
    <location>
        <begin position="145"/>
        <end position="177"/>
    </location>
</feature>
<gene>
    <name evidence="2" type="ORF">HO133_006500</name>
</gene>
<feature type="region of interest" description="Disordered" evidence="1">
    <location>
        <begin position="736"/>
        <end position="872"/>
    </location>
</feature>
<feature type="compositionally biased region" description="Basic and acidic residues" evidence="1">
    <location>
        <begin position="197"/>
        <end position="220"/>
    </location>
</feature>
<dbReference type="EMBL" id="JACCJB010000024">
    <property type="protein sequence ID" value="KAF6218088.1"/>
    <property type="molecule type" value="Genomic_DNA"/>
</dbReference>
<feature type="compositionally biased region" description="Basic and acidic residues" evidence="1">
    <location>
        <begin position="704"/>
        <end position="716"/>
    </location>
</feature>
<feature type="compositionally biased region" description="Acidic residues" evidence="1">
    <location>
        <begin position="811"/>
        <end position="828"/>
    </location>
</feature>
<feature type="region of interest" description="Disordered" evidence="1">
    <location>
        <begin position="1"/>
        <end position="37"/>
    </location>
</feature>
<feature type="compositionally biased region" description="Acidic residues" evidence="1">
    <location>
        <begin position="854"/>
        <end position="863"/>
    </location>
</feature>
<feature type="compositionally biased region" description="Polar residues" evidence="1">
    <location>
        <begin position="571"/>
        <end position="580"/>
    </location>
</feature>
<feature type="region of interest" description="Disordered" evidence="1">
    <location>
        <begin position="467"/>
        <end position="486"/>
    </location>
</feature>
<feature type="compositionally biased region" description="Basic and acidic residues" evidence="1">
    <location>
        <begin position="756"/>
        <end position="766"/>
    </location>
</feature>
<name>A0A8H6F7Z3_9LECA</name>
<feature type="compositionally biased region" description="Basic and acidic residues" evidence="1">
    <location>
        <begin position="621"/>
        <end position="633"/>
    </location>
</feature>
<feature type="region of interest" description="Disordered" evidence="1">
    <location>
        <begin position="615"/>
        <end position="716"/>
    </location>
</feature>
<feature type="compositionally biased region" description="Acidic residues" evidence="1">
    <location>
        <begin position="666"/>
        <end position="676"/>
    </location>
</feature>
<dbReference type="Proteomes" id="UP000593566">
    <property type="component" value="Unassembled WGS sequence"/>
</dbReference>
<reference evidence="2 3" key="1">
    <citation type="journal article" date="2020" name="Genomics">
        <title>Complete, high-quality genomes from long-read metagenomic sequencing of two wolf lichen thalli reveals enigmatic genome architecture.</title>
        <authorList>
            <person name="McKenzie S.K."/>
            <person name="Walston R.F."/>
            <person name="Allen J.L."/>
        </authorList>
    </citation>
    <scope>NUCLEOTIDE SEQUENCE [LARGE SCALE GENOMIC DNA]</scope>
    <source>
        <strain evidence="2">WasteWater1</strain>
    </source>
</reference>
<sequence length="872" mass="96800">MTTLQLQFAPRFQAPNAEDPMELTSDIDQRAGAGDDIDIDLDLTGDNPQDVEDEFMDEENMNTLAYSTSVDGQETHAANDDEMGDVSYAQGQVNEGSSVRDEDIEDAEYTGPDLDEDTVVEPDIDHPNEQSEEPFANYEDIVGNQDHEQDYQEQEYNERGHHEHPSTSELKSGDIERALPNGQTGLPNPGHAVAEVATRETSDRYDVEVSKEATVKHGAAEETSEPSDVEGPTLAPEAKLEQVGEEFLPASLDQKIVVQLNVEGSHTQEEDPLNSPVHLHPVMLDYQGNEMFLFPPVDQNGEHAATFLLTDERLAYSPIGDLLEACRGILKGSLSELDELTINIDGLDLHISESTIESTSTRLSEVIELYVHLQQNDGLEDPPPLYMDLTSRNRFSRRLDLLQNAAIEGKGFSQLKSSQETENDGDHRTERETDSSSHTAVLSRNETYSSEQRLREDAEESIYQCDLHSNPLPSENPLLGTDSAAQGTQSYPVTHVAHEEIDRTEPQLGSDNNPHKAGISVGFSSEAAGSKESLEFAQPLAGESELQKAEESIVEDGDFIDYEDVEELERGTSSASSTLQGDAIDVSAVQDRTVPNEPVIADNQEHRYPHDVQENFVADEEIPHKSVDQKDTSDVGVPTEEEQFNLAENLSQGSDDQGQSLSGQFNEEEEAPENEDASISQETELRPSVNEDDDQHKASVQYEDDARSYRHHTMDEHADKIEGDLYLVADTNFNGEIEHDSSTHPIQSEFIGSGRSFRDDDLREVNNLEAEDELEETDRSLANDDNDDIPQPPEGVNIRPSFFVDESAQTQEDDDEITYEDEEYDTDFSLEPAKAEHNVAISPGSLKRARSLHEDDDALEEDLQGTKRVRSG</sequence>
<organism evidence="2 3">
    <name type="scientific">Letharia lupina</name>
    <dbReference type="NCBI Taxonomy" id="560253"/>
    <lineage>
        <taxon>Eukaryota</taxon>
        <taxon>Fungi</taxon>
        <taxon>Dikarya</taxon>
        <taxon>Ascomycota</taxon>
        <taxon>Pezizomycotina</taxon>
        <taxon>Lecanoromycetes</taxon>
        <taxon>OSLEUM clade</taxon>
        <taxon>Lecanoromycetidae</taxon>
        <taxon>Lecanorales</taxon>
        <taxon>Lecanorineae</taxon>
        <taxon>Parmeliaceae</taxon>
        <taxon>Letharia</taxon>
    </lineage>
</organism>
<feature type="region of interest" description="Disordered" evidence="1">
    <location>
        <begin position="410"/>
        <end position="459"/>
    </location>
</feature>
<feature type="compositionally biased region" description="Basic and acidic residues" evidence="1">
    <location>
        <begin position="424"/>
        <end position="435"/>
    </location>
</feature>
<feature type="compositionally biased region" description="Acidic residues" evidence="1">
    <location>
        <begin position="102"/>
        <end position="122"/>
    </location>
</feature>
<protein>
    <submittedName>
        <fullName evidence="2">Uncharacterized protein</fullName>
    </submittedName>
</protein>
<proteinExistence type="predicted"/>
<dbReference type="InterPro" id="IPR018822">
    <property type="entry name" value="UPF0646"/>
</dbReference>
<dbReference type="GeneID" id="59334901"/>
<dbReference type="AlphaFoldDB" id="A0A8H6F7Z3"/>
<dbReference type="RefSeq" id="XP_037147523.1">
    <property type="nucleotide sequence ID" value="XM_037297398.1"/>
</dbReference>
<dbReference type="Pfam" id="PF10336">
    <property type="entry name" value="DUF2420"/>
    <property type="match status" value="1"/>
</dbReference>
<feature type="region of interest" description="Disordered" evidence="1">
    <location>
        <begin position="567"/>
        <end position="594"/>
    </location>
</feature>
<accession>A0A8H6F7Z3</accession>
<evidence type="ECO:0000313" key="2">
    <source>
        <dbReference type="EMBL" id="KAF6218088.1"/>
    </source>
</evidence>
<keyword evidence="3" id="KW-1185">Reference proteome</keyword>
<feature type="region of interest" description="Disordered" evidence="1">
    <location>
        <begin position="69"/>
        <end position="233"/>
    </location>
</feature>
<feature type="compositionally biased region" description="Polar residues" evidence="1">
    <location>
        <begin position="436"/>
        <end position="451"/>
    </location>
</feature>
<feature type="compositionally biased region" description="Low complexity" evidence="1">
    <location>
        <begin position="650"/>
        <end position="664"/>
    </location>
</feature>
<comment type="caution">
    <text evidence="2">The sequence shown here is derived from an EMBL/GenBank/DDBJ whole genome shotgun (WGS) entry which is preliminary data.</text>
</comment>
<evidence type="ECO:0000313" key="3">
    <source>
        <dbReference type="Proteomes" id="UP000593566"/>
    </source>
</evidence>
<evidence type="ECO:0000256" key="1">
    <source>
        <dbReference type="SAM" id="MobiDB-lite"/>
    </source>
</evidence>